<dbReference type="Proteomes" id="UP000886523">
    <property type="component" value="Unassembled WGS sequence"/>
</dbReference>
<dbReference type="PRINTS" id="PR01790">
    <property type="entry name" value="SMP30FAMILY"/>
</dbReference>
<feature type="domain" description="SMP-30/Gluconolactonase/LRE-like region" evidence="4">
    <location>
        <begin position="19"/>
        <end position="273"/>
    </location>
</feature>
<protein>
    <recommendedName>
        <fullName evidence="4">SMP-30/Gluconolactonase/LRE-like region domain-containing protein</fullName>
    </recommendedName>
</protein>
<dbReference type="GO" id="GO:0005509">
    <property type="term" value="F:calcium ion binding"/>
    <property type="evidence" value="ECO:0007669"/>
    <property type="project" value="TreeGrafter"/>
</dbReference>
<keyword evidence="3" id="KW-0862">Zinc</keyword>
<feature type="binding site" evidence="3">
    <location>
        <position position="214"/>
    </location>
    <ligand>
        <name>a divalent metal cation</name>
        <dbReference type="ChEBI" id="CHEBI:60240"/>
    </ligand>
</feature>
<evidence type="ECO:0000256" key="1">
    <source>
        <dbReference type="ARBA" id="ARBA00008853"/>
    </source>
</evidence>
<evidence type="ECO:0000313" key="5">
    <source>
        <dbReference type="EMBL" id="KAF9513607.1"/>
    </source>
</evidence>
<dbReference type="Pfam" id="PF08450">
    <property type="entry name" value="SGL"/>
    <property type="match status" value="1"/>
</dbReference>
<organism evidence="5 6">
    <name type="scientific">Hydnum rufescens UP504</name>
    <dbReference type="NCBI Taxonomy" id="1448309"/>
    <lineage>
        <taxon>Eukaryota</taxon>
        <taxon>Fungi</taxon>
        <taxon>Dikarya</taxon>
        <taxon>Basidiomycota</taxon>
        <taxon>Agaricomycotina</taxon>
        <taxon>Agaricomycetes</taxon>
        <taxon>Cantharellales</taxon>
        <taxon>Hydnaceae</taxon>
        <taxon>Hydnum</taxon>
    </lineage>
</organism>
<evidence type="ECO:0000313" key="6">
    <source>
        <dbReference type="Proteomes" id="UP000886523"/>
    </source>
</evidence>
<accession>A0A9P6DTU8</accession>
<dbReference type="InterPro" id="IPR013658">
    <property type="entry name" value="SGL"/>
</dbReference>
<feature type="binding site" evidence="3">
    <location>
        <position position="110"/>
    </location>
    <ligand>
        <name>substrate</name>
    </ligand>
</feature>
<feature type="binding site" evidence="3">
    <location>
        <position position="160"/>
    </location>
    <ligand>
        <name>a divalent metal cation</name>
        <dbReference type="ChEBI" id="CHEBI:60240"/>
    </ligand>
</feature>
<dbReference type="OrthoDB" id="423498at2759"/>
<feature type="binding site" evidence="3">
    <location>
        <position position="21"/>
    </location>
    <ligand>
        <name>a divalent metal cation</name>
        <dbReference type="ChEBI" id="CHEBI:60240"/>
    </ligand>
</feature>
<keyword evidence="3" id="KW-0479">Metal-binding</keyword>
<dbReference type="PANTHER" id="PTHR10907:SF47">
    <property type="entry name" value="REGUCALCIN"/>
    <property type="match status" value="1"/>
</dbReference>
<sequence length="322" mass="35618">MPDRWITLRVPLIRTQCILGEGPIWDYRSNELHFLDIEQRKVYHYHPESGGLSFDLFDEKIGCLALRKRGGLACAAERGFAVIEPNSSAGRPTLRYLAKPLDPSIEPYVRFNDGACDSRGRFFAGTLRSEDPPIGGQLWCYDPAKGNAHLVDDVDITDSNGLGWSEDEKTLFFTNSQMNVIYAYDYDIETGAATNRRVHIDTSSLAHGDFSLPDGLCIDSEGGIWSARWGGGKITRFARNGQNDVQISIPSVFNVTACCFGGPDLDQLYITTASATCPGGDSHVTMEQRLTKQQECRDSGAVFAIDFSDDFKGGSYRHEFSG</sequence>
<comment type="cofactor">
    <cofactor evidence="3">
        <name>Zn(2+)</name>
        <dbReference type="ChEBI" id="CHEBI:29105"/>
    </cofactor>
    <text evidence="3">Binds 1 divalent metal cation per subunit.</text>
</comment>
<comment type="similarity">
    <text evidence="1">Belongs to the SMP-30/CGR1 family.</text>
</comment>
<feature type="binding site" evidence="3">
    <location>
        <position position="112"/>
    </location>
    <ligand>
        <name>substrate</name>
    </ligand>
</feature>
<evidence type="ECO:0000256" key="2">
    <source>
        <dbReference type="PIRSR" id="PIRSR605511-1"/>
    </source>
</evidence>
<dbReference type="EMBL" id="MU128970">
    <property type="protein sequence ID" value="KAF9513607.1"/>
    <property type="molecule type" value="Genomic_DNA"/>
</dbReference>
<dbReference type="GO" id="GO:0004341">
    <property type="term" value="F:gluconolactonase activity"/>
    <property type="evidence" value="ECO:0007669"/>
    <property type="project" value="TreeGrafter"/>
</dbReference>
<dbReference type="GO" id="GO:0019853">
    <property type="term" value="P:L-ascorbic acid biosynthetic process"/>
    <property type="evidence" value="ECO:0007669"/>
    <property type="project" value="TreeGrafter"/>
</dbReference>
<dbReference type="InterPro" id="IPR005511">
    <property type="entry name" value="SMP-30"/>
</dbReference>
<evidence type="ECO:0000259" key="4">
    <source>
        <dbReference type="Pfam" id="PF08450"/>
    </source>
</evidence>
<dbReference type="PANTHER" id="PTHR10907">
    <property type="entry name" value="REGUCALCIN"/>
    <property type="match status" value="1"/>
</dbReference>
<dbReference type="InterPro" id="IPR011042">
    <property type="entry name" value="6-blade_b-propeller_TolB-like"/>
</dbReference>
<proteinExistence type="inferred from homology"/>
<reference evidence="5" key="1">
    <citation type="journal article" date="2020" name="Nat. Commun.">
        <title>Large-scale genome sequencing of mycorrhizal fungi provides insights into the early evolution of symbiotic traits.</title>
        <authorList>
            <person name="Miyauchi S."/>
            <person name="Kiss E."/>
            <person name="Kuo A."/>
            <person name="Drula E."/>
            <person name="Kohler A."/>
            <person name="Sanchez-Garcia M."/>
            <person name="Morin E."/>
            <person name="Andreopoulos B."/>
            <person name="Barry K.W."/>
            <person name="Bonito G."/>
            <person name="Buee M."/>
            <person name="Carver A."/>
            <person name="Chen C."/>
            <person name="Cichocki N."/>
            <person name="Clum A."/>
            <person name="Culley D."/>
            <person name="Crous P.W."/>
            <person name="Fauchery L."/>
            <person name="Girlanda M."/>
            <person name="Hayes R.D."/>
            <person name="Keri Z."/>
            <person name="LaButti K."/>
            <person name="Lipzen A."/>
            <person name="Lombard V."/>
            <person name="Magnuson J."/>
            <person name="Maillard F."/>
            <person name="Murat C."/>
            <person name="Nolan M."/>
            <person name="Ohm R.A."/>
            <person name="Pangilinan J."/>
            <person name="Pereira M.F."/>
            <person name="Perotto S."/>
            <person name="Peter M."/>
            <person name="Pfister S."/>
            <person name="Riley R."/>
            <person name="Sitrit Y."/>
            <person name="Stielow J.B."/>
            <person name="Szollosi G."/>
            <person name="Zifcakova L."/>
            <person name="Stursova M."/>
            <person name="Spatafora J.W."/>
            <person name="Tedersoo L."/>
            <person name="Vaario L.M."/>
            <person name="Yamada A."/>
            <person name="Yan M."/>
            <person name="Wang P."/>
            <person name="Xu J."/>
            <person name="Bruns T."/>
            <person name="Baldrian P."/>
            <person name="Vilgalys R."/>
            <person name="Dunand C."/>
            <person name="Henrissat B."/>
            <person name="Grigoriev I.V."/>
            <person name="Hibbett D."/>
            <person name="Nagy L.G."/>
            <person name="Martin F.M."/>
        </authorList>
    </citation>
    <scope>NUCLEOTIDE SEQUENCE</scope>
    <source>
        <strain evidence="5">UP504</strain>
    </source>
</reference>
<comment type="caution">
    <text evidence="5">The sequence shown here is derived from an EMBL/GenBank/DDBJ whole genome shotgun (WGS) entry which is preliminary data.</text>
</comment>
<name>A0A9P6DTU8_9AGAM</name>
<dbReference type="SUPFAM" id="SSF63829">
    <property type="entry name" value="Calcium-dependent phosphotriesterase"/>
    <property type="match status" value="1"/>
</dbReference>
<dbReference type="AlphaFoldDB" id="A0A9P6DTU8"/>
<dbReference type="Gene3D" id="2.120.10.30">
    <property type="entry name" value="TolB, C-terminal domain"/>
    <property type="match status" value="1"/>
</dbReference>
<gene>
    <name evidence="5" type="ORF">BS47DRAFT_1295999</name>
</gene>
<feature type="active site" description="Proton donor/acceptor" evidence="2">
    <location>
        <position position="214"/>
    </location>
</feature>
<feature type="binding site" evidence="3">
    <location>
        <position position="130"/>
    </location>
    <ligand>
        <name>substrate</name>
    </ligand>
</feature>
<evidence type="ECO:0000256" key="3">
    <source>
        <dbReference type="PIRSR" id="PIRSR605511-2"/>
    </source>
</evidence>
<keyword evidence="6" id="KW-1185">Reference proteome</keyword>